<dbReference type="GO" id="GO:0004180">
    <property type="term" value="F:carboxypeptidase activity"/>
    <property type="evidence" value="ECO:0007669"/>
    <property type="project" value="TreeGrafter"/>
</dbReference>
<keyword evidence="6" id="KW-1185">Reference proteome</keyword>
<dbReference type="OrthoDB" id="5841748at2759"/>
<feature type="domain" description="PA" evidence="3">
    <location>
        <begin position="163"/>
        <end position="239"/>
    </location>
</feature>
<name>A0A8J2IEB3_9PLEO</name>
<dbReference type="InterPro" id="IPR036757">
    <property type="entry name" value="TFR-like_dimer_dom_sf"/>
</dbReference>
<dbReference type="Gene3D" id="3.50.30.30">
    <property type="match status" value="1"/>
</dbReference>
<evidence type="ECO:0008006" key="7">
    <source>
        <dbReference type="Google" id="ProtNLM"/>
    </source>
</evidence>
<evidence type="ECO:0000313" key="5">
    <source>
        <dbReference type="EMBL" id="CAG5173963.1"/>
    </source>
</evidence>
<dbReference type="Pfam" id="PF02225">
    <property type="entry name" value="PA"/>
    <property type="match status" value="1"/>
</dbReference>
<dbReference type="CDD" id="cd02121">
    <property type="entry name" value="PA_GCPII_like"/>
    <property type="match status" value="1"/>
</dbReference>
<dbReference type="RefSeq" id="XP_043171272.1">
    <property type="nucleotide sequence ID" value="XM_043315337.1"/>
</dbReference>
<protein>
    <recommendedName>
        <fullName evidence="7">Glutamate carboxypeptidase</fullName>
    </recommendedName>
</protein>
<feature type="domain" description="Transferrin receptor-like dimerisation" evidence="4">
    <location>
        <begin position="581"/>
        <end position="691"/>
    </location>
</feature>
<dbReference type="SUPFAM" id="SSF53187">
    <property type="entry name" value="Zn-dependent exopeptidases"/>
    <property type="match status" value="1"/>
</dbReference>
<dbReference type="SUPFAM" id="SSF52025">
    <property type="entry name" value="PA domain"/>
    <property type="match status" value="1"/>
</dbReference>
<dbReference type="AlphaFoldDB" id="A0A8J2IEB3"/>
<dbReference type="PANTHER" id="PTHR10404">
    <property type="entry name" value="N-ACETYLATED-ALPHA-LINKED ACIDIC DIPEPTIDASE"/>
    <property type="match status" value="1"/>
</dbReference>
<dbReference type="FunFam" id="3.50.30.30:FF:000008">
    <property type="entry name" value="Glutamate carboxypeptidase 2"/>
    <property type="match status" value="1"/>
</dbReference>
<dbReference type="Gene3D" id="1.20.930.40">
    <property type="entry name" value="Transferrin receptor-like, dimerisation domain"/>
    <property type="match status" value="1"/>
</dbReference>
<dbReference type="InterPro" id="IPR003137">
    <property type="entry name" value="PA_domain"/>
</dbReference>
<feature type="region of interest" description="Disordered" evidence="1">
    <location>
        <begin position="258"/>
        <end position="287"/>
    </location>
</feature>
<dbReference type="InterPro" id="IPR039373">
    <property type="entry name" value="Peptidase_M28B"/>
</dbReference>
<gene>
    <name evidence="5" type="ORF">ALTATR162_LOCUS7708</name>
</gene>
<dbReference type="InterPro" id="IPR046450">
    <property type="entry name" value="PA_dom_sf"/>
</dbReference>
<dbReference type="SUPFAM" id="SSF47672">
    <property type="entry name" value="Transferrin receptor-like dimerisation domain"/>
    <property type="match status" value="1"/>
</dbReference>
<sequence length="694" mass="76171">MVLFLLFALSIVQPTTSCQRELHSRDLGQQSQQLPLVPRQTIPFPPVWSENEKILHTSFSTASIDRWSSYYTHGNHVAGRNKSMAEETAKTWTENGVAASLVEYEVFLNYPKEQKLVLKMENRAQHTAQMYEDALPEDETTTYPLDPMLPAFHGYSASGQVEAEYVYVGRGHKDDFAALAAANVSLTGKIALAKYGGPFRGVKVLNAEAHGMVGVVMFSDPGDDGPQEAKGQAAYPNGSARQPSSIQRGSVAYINQYPGDPTTPGYPSKPGVERVSNPPNLPKIPSLPISQRDALPLLKTLDSHGISGKLIGRDGWTGGLDATYSTGPVTGTTLTLTNFMDAQTKPIWDVIGIINGTNANETIIIGNHRDAWIVGGAADPNSGSAILIEITKAFGELLKTVSSPPGTQKTMTYLNVDIGVAGPLPGAGSTPELRSIAQEIMKKVTYGTRTLYDAWYKLNQFRPEDNGFTNLGSGSDYTAFLQLGISALDFGMDASRNTPVYHYHSNYDSYHWMKTLIDPDFEIHATVGRFIALLAYHLADDAIIPFDMDTYARNVNYWIRELVGETMGMPDSGDVQRRIKLNELAAAGRKFQQVATDFADRMAEKKFLDDAVRVGNANRVMRDVQRAFVSEEGLPGRSFYKNGLYAPNRDDGYKAQTLPASMEALQDRNLTLCLEWNVWLTDAINKATTLLATA</sequence>
<organism evidence="5 6">
    <name type="scientific">Alternaria atra</name>
    <dbReference type="NCBI Taxonomy" id="119953"/>
    <lineage>
        <taxon>Eukaryota</taxon>
        <taxon>Fungi</taxon>
        <taxon>Dikarya</taxon>
        <taxon>Ascomycota</taxon>
        <taxon>Pezizomycotina</taxon>
        <taxon>Dothideomycetes</taxon>
        <taxon>Pleosporomycetidae</taxon>
        <taxon>Pleosporales</taxon>
        <taxon>Pleosporineae</taxon>
        <taxon>Pleosporaceae</taxon>
        <taxon>Alternaria</taxon>
        <taxon>Alternaria sect. Ulocladioides</taxon>
    </lineage>
</organism>
<dbReference type="EMBL" id="CAJRGZ010000022">
    <property type="protein sequence ID" value="CAG5173963.1"/>
    <property type="molecule type" value="Genomic_DNA"/>
</dbReference>
<dbReference type="GeneID" id="67019738"/>
<feature type="region of interest" description="Disordered" evidence="1">
    <location>
        <begin position="218"/>
        <end position="246"/>
    </location>
</feature>
<evidence type="ECO:0000313" key="6">
    <source>
        <dbReference type="Proteomes" id="UP000676310"/>
    </source>
</evidence>
<keyword evidence="2" id="KW-0732">Signal</keyword>
<proteinExistence type="predicted"/>
<evidence type="ECO:0000256" key="2">
    <source>
        <dbReference type="SAM" id="SignalP"/>
    </source>
</evidence>
<accession>A0A8J2IEB3</accession>
<evidence type="ECO:0000256" key="1">
    <source>
        <dbReference type="SAM" id="MobiDB-lite"/>
    </source>
</evidence>
<dbReference type="InterPro" id="IPR007365">
    <property type="entry name" value="TFR-like_dimer_dom"/>
</dbReference>
<dbReference type="Proteomes" id="UP000676310">
    <property type="component" value="Unassembled WGS sequence"/>
</dbReference>
<feature type="chain" id="PRO_5035251768" description="Glutamate carboxypeptidase" evidence="2">
    <location>
        <begin position="18"/>
        <end position="694"/>
    </location>
</feature>
<dbReference type="Gene3D" id="3.40.630.10">
    <property type="entry name" value="Zn peptidases"/>
    <property type="match status" value="2"/>
</dbReference>
<dbReference type="PANTHER" id="PTHR10404:SF46">
    <property type="entry name" value="VACUOLAR PROTEIN SORTING-ASSOCIATED PROTEIN 70"/>
    <property type="match status" value="1"/>
</dbReference>
<dbReference type="Pfam" id="PF04253">
    <property type="entry name" value="TFR_dimer"/>
    <property type="match status" value="1"/>
</dbReference>
<reference evidence="5" key="1">
    <citation type="submission" date="2021-05" db="EMBL/GenBank/DDBJ databases">
        <authorList>
            <person name="Stam R."/>
        </authorList>
    </citation>
    <scope>NUCLEOTIDE SEQUENCE</scope>
    <source>
        <strain evidence="5">CS162</strain>
    </source>
</reference>
<feature type="signal peptide" evidence="2">
    <location>
        <begin position="1"/>
        <end position="17"/>
    </location>
</feature>
<evidence type="ECO:0000259" key="4">
    <source>
        <dbReference type="Pfam" id="PF04253"/>
    </source>
</evidence>
<comment type="caution">
    <text evidence="5">The sequence shown here is derived from an EMBL/GenBank/DDBJ whole genome shotgun (WGS) entry which is preliminary data.</text>
</comment>
<evidence type="ECO:0000259" key="3">
    <source>
        <dbReference type="Pfam" id="PF02225"/>
    </source>
</evidence>